<evidence type="ECO:0000256" key="1">
    <source>
        <dbReference type="SAM" id="MobiDB-lite"/>
    </source>
</evidence>
<keyword evidence="2" id="KW-0732">Signal</keyword>
<dbReference type="AlphaFoldDB" id="A0A4R2HYU1"/>
<dbReference type="EMBL" id="SLWQ01000012">
    <property type="protein sequence ID" value="TCO36597.1"/>
    <property type="molecule type" value="Genomic_DNA"/>
</dbReference>
<proteinExistence type="predicted"/>
<dbReference type="SUPFAM" id="SSF50494">
    <property type="entry name" value="Trypsin-like serine proteases"/>
    <property type="match status" value="1"/>
</dbReference>
<keyword evidence="4" id="KW-1185">Reference proteome</keyword>
<feature type="chain" id="PRO_5020595522" description="Trypsin" evidence="2">
    <location>
        <begin position="27"/>
        <end position="935"/>
    </location>
</feature>
<feature type="compositionally biased region" description="Polar residues" evidence="1">
    <location>
        <begin position="255"/>
        <end position="266"/>
    </location>
</feature>
<gene>
    <name evidence="3" type="ORF">EV148_11286</name>
</gene>
<dbReference type="InterPro" id="IPR043504">
    <property type="entry name" value="Peptidase_S1_PA_chymotrypsin"/>
</dbReference>
<dbReference type="Proteomes" id="UP000294862">
    <property type="component" value="Unassembled WGS sequence"/>
</dbReference>
<feature type="region of interest" description="Disordered" evidence="1">
    <location>
        <begin position="246"/>
        <end position="278"/>
    </location>
</feature>
<evidence type="ECO:0000313" key="4">
    <source>
        <dbReference type="Proteomes" id="UP000294862"/>
    </source>
</evidence>
<dbReference type="OrthoDB" id="5405281at2"/>
<feature type="signal peptide" evidence="2">
    <location>
        <begin position="1"/>
        <end position="26"/>
    </location>
</feature>
<name>A0A4R2HYU1_9GAMM</name>
<comment type="caution">
    <text evidence="3">The sequence shown here is derived from an EMBL/GenBank/DDBJ whole genome shotgun (WGS) entry which is preliminary data.</text>
</comment>
<dbReference type="RefSeq" id="WP_132000032.1">
    <property type="nucleotide sequence ID" value="NZ_SLWQ01000012.1"/>
</dbReference>
<sequence length="935" mass="98670">MTLSAIANRAALAFAAAIALSHGASAAAPPFDRLREVVEDLRSHATPEQLQLAEGRYNEHLVSCPANLKLSGSETHGFAAIKGVYYKYAVIDQGNDKYCLYMVEPFEQPLNPDEARVLDIGESLSTLQNYDLPTLPAMKPAAIEESLQNLLTAVRSGKYKLSKDATPTAPQRYVDCSADSDDVRQAFPSGTRSGYIYNSGYTWTTIQHGDGVCIYFPLLHRALNSVEAIDFERALDLVFIEPPGTKTSSAEKKNSAQFHSADQLNQSSSVDPGSVTSSGTIRDGSFPYSALAYVSYPGGGAGSAVQLNQYVFLTAAHNVADDSGNPRHGAYVRPAYKLSGGWTSDNTQLGGDVFVHPSWKTATGELKRAYDLAVVVLPGGHPHPTPTGQYPTPYFVDASLDSGATAARMGCGPLAGGDPFQDTDSGIVFSYYWDQTCAGGIEKQVLGYPVRCNGQVNSSHLACKTSPVTIWGGPGTVSGSYRKLYYPAGLTNAPAMSLVNSGVIAGNSGGPVFGRRPRTGRWDILGIVVGEIVSGGTNGIDGTAAIYTQKTQAFIQRYLTYTPPTAFNITSPEENGIYDRGAVPNLVASAGAATSQLQWSSDLDGYLGTGGNVYVAGRLSAGAHTITATLPGTALKALGEVDAGTVVQTLHITVAGSSSPSITVTPSVVQIPATATTGPFTFSWNVPGYSSLDVRAKVNDDTDWGPPTWIAAAGTSGANIPLDTTWTFGFFPHGASSPLLGSFTVSGVAAPPPVFYVTPSSGQVPIGPYATQGPYSFGWNAPGYTSLDIWGQVDNGSWQFGATVDSADSLGNTIAAGVHHRYRFYPHGDSVNILGSLSIVGVTTETPTFTISPSTVVVPANQTTGPFTFTWRARGYVSLDVWGRVNGGPWQFGLNIPPTGNNGANIPVGDTWEYGFFPPGNSVDRIGYLKVTARH</sequence>
<evidence type="ECO:0000313" key="3">
    <source>
        <dbReference type="EMBL" id="TCO36597.1"/>
    </source>
</evidence>
<protein>
    <recommendedName>
        <fullName evidence="5">Trypsin</fullName>
    </recommendedName>
</protein>
<reference evidence="3 4" key="1">
    <citation type="journal article" date="2015" name="Stand. Genomic Sci.">
        <title>Genomic Encyclopedia of Bacterial and Archaeal Type Strains, Phase III: the genomes of soil and plant-associated and newly described type strains.</title>
        <authorList>
            <person name="Whitman W.B."/>
            <person name="Woyke T."/>
            <person name="Klenk H.P."/>
            <person name="Zhou Y."/>
            <person name="Lilburn T.G."/>
            <person name="Beck B.J."/>
            <person name="De Vos P."/>
            <person name="Vandamme P."/>
            <person name="Eisen J.A."/>
            <person name="Garrity G."/>
            <person name="Hugenholtz P."/>
            <person name="Kyrpides N.C."/>
        </authorList>
    </citation>
    <scope>NUCLEOTIDE SEQUENCE [LARGE SCALE GENOMIC DNA]</scope>
    <source>
        <strain evidence="3 4">A3</strain>
    </source>
</reference>
<accession>A0A4R2HYU1</accession>
<organism evidence="3 4">
    <name type="scientific">Dokdonella fugitiva</name>
    <dbReference type="NCBI Taxonomy" id="328517"/>
    <lineage>
        <taxon>Bacteria</taxon>
        <taxon>Pseudomonadati</taxon>
        <taxon>Pseudomonadota</taxon>
        <taxon>Gammaproteobacteria</taxon>
        <taxon>Lysobacterales</taxon>
        <taxon>Rhodanobacteraceae</taxon>
        <taxon>Dokdonella</taxon>
    </lineage>
</organism>
<feature type="compositionally biased region" description="Low complexity" evidence="1">
    <location>
        <begin position="267"/>
        <end position="278"/>
    </location>
</feature>
<evidence type="ECO:0008006" key="5">
    <source>
        <dbReference type="Google" id="ProtNLM"/>
    </source>
</evidence>
<dbReference type="Gene3D" id="2.40.10.10">
    <property type="entry name" value="Trypsin-like serine proteases"/>
    <property type="match status" value="1"/>
</dbReference>
<evidence type="ECO:0000256" key="2">
    <source>
        <dbReference type="SAM" id="SignalP"/>
    </source>
</evidence>
<dbReference type="InterPro" id="IPR009003">
    <property type="entry name" value="Peptidase_S1_PA"/>
</dbReference>